<keyword evidence="2" id="KW-0479">Metal-binding</keyword>
<dbReference type="Gene3D" id="1.10.600.10">
    <property type="entry name" value="Farnesyl Diphosphate Synthase"/>
    <property type="match status" value="1"/>
</dbReference>
<proteinExistence type="inferred from homology"/>
<dbReference type="NCBIfam" id="NF041565">
    <property type="entry name" value="selin_dien_syn"/>
    <property type="match status" value="1"/>
</dbReference>
<dbReference type="AlphaFoldDB" id="A0A1V0TIR3"/>
<organism evidence="4 5">
    <name type="scientific">Streptomyces gilvosporeus</name>
    <dbReference type="NCBI Taxonomy" id="553510"/>
    <lineage>
        <taxon>Bacteria</taxon>
        <taxon>Bacillati</taxon>
        <taxon>Actinomycetota</taxon>
        <taxon>Actinomycetes</taxon>
        <taxon>Kitasatosporales</taxon>
        <taxon>Streptomycetaceae</taxon>
        <taxon>Streptomyces</taxon>
    </lineage>
</organism>
<protein>
    <recommendedName>
        <fullName evidence="2">Terpene synthase</fullName>
        <ecNumber evidence="2">4.2.3.-</ecNumber>
    </recommendedName>
</protein>
<dbReference type="InterPro" id="IPR008949">
    <property type="entry name" value="Isoprenoid_synthase_dom_sf"/>
</dbReference>
<keyword evidence="1 2" id="KW-0456">Lyase</keyword>
<dbReference type="PANTHER" id="PTHR35201:SF4">
    <property type="entry name" value="BETA-PINACENE SYNTHASE-RELATED"/>
    <property type="match status" value="1"/>
</dbReference>
<evidence type="ECO:0000313" key="4">
    <source>
        <dbReference type="EMBL" id="ARF52805.1"/>
    </source>
</evidence>
<dbReference type="STRING" id="553510.B1H19_00030"/>
<dbReference type="EC" id="4.2.3.-" evidence="2"/>
<evidence type="ECO:0000256" key="2">
    <source>
        <dbReference type="RuleBase" id="RU366034"/>
    </source>
</evidence>
<dbReference type="InterPro" id="IPR034686">
    <property type="entry name" value="Terpene_cyclase-like_2"/>
</dbReference>
<dbReference type="GO" id="GO:0010333">
    <property type="term" value="F:terpene synthase activity"/>
    <property type="evidence" value="ECO:0007669"/>
    <property type="project" value="InterPro"/>
</dbReference>
<dbReference type="SFLD" id="SFLDG01020">
    <property type="entry name" value="Terpene_Cyclase_Like_2"/>
    <property type="match status" value="1"/>
</dbReference>
<name>A0A1V0TIR3_9ACTN</name>
<keyword evidence="5" id="KW-1185">Reference proteome</keyword>
<dbReference type="Pfam" id="PF19086">
    <property type="entry name" value="Terpene_syn_C_2"/>
    <property type="match status" value="1"/>
</dbReference>
<dbReference type="SFLD" id="SFLDS00005">
    <property type="entry name" value="Isoprenoid_Synthase_Type_I"/>
    <property type="match status" value="1"/>
</dbReference>
<comment type="cofactor">
    <cofactor evidence="2">
        <name>Mg(2+)</name>
        <dbReference type="ChEBI" id="CHEBI:18420"/>
    </cofactor>
</comment>
<dbReference type="OrthoDB" id="2989600at2"/>
<evidence type="ECO:0000256" key="1">
    <source>
        <dbReference type="ARBA" id="ARBA00023239"/>
    </source>
</evidence>
<sequence length="366" mass="40812">MEAAAVGPDLIPALWAPIPPAIHPRHADINDATTRWAHAYKVGSPQLRGRLVTQDIGRFAARILPRGDERVITLLSDFVLWLFGVDDGHCEEGMLGRRPGELTATLHGLLRIAQQPQTPLLVDDPLACALRDLSRRIDAHATPAQAARWIDALREYFWSVTWEAHHRAAGTIPSLNDYTLMRLYDGATTVVLPLLEMGHGYALDADERDHPAVRAAGEMASFVITWDNDLLSHHKEHRSGDYYLNVIRILQHETGCTTGQALTTAVAQRDRVMRLFLRLRTHLQAQAGPQLRQYLDSLGHFVRASQDWGISSLRYTTPDDPAPLPSTLCSQPTDDSDDPLDIPAIDQWWSLLPVRPRETVSACITP</sequence>
<evidence type="ECO:0000313" key="5">
    <source>
        <dbReference type="Proteomes" id="UP000192726"/>
    </source>
</evidence>
<dbReference type="SUPFAM" id="SSF48576">
    <property type="entry name" value="Terpenoid synthases"/>
    <property type="match status" value="1"/>
</dbReference>
<dbReference type="PANTHER" id="PTHR35201">
    <property type="entry name" value="TERPENE SYNTHASE"/>
    <property type="match status" value="1"/>
</dbReference>
<accession>A0A1V0TIR3</accession>
<reference evidence="4 5" key="1">
    <citation type="submission" date="2017-04" db="EMBL/GenBank/DDBJ databases">
        <title>Complete Genome Sequence of Streptomyces gilvosporeus F607, a Capable Producer of Natamycin.</title>
        <authorList>
            <person name="Zong G."/>
            <person name="Zhong C."/>
            <person name="Fu J."/>
            <person name="Qin R."/>
            <person name="Cao G."/>
        </authorList>
    </citation>
    <scope>NUCLEOTIDE SEQUENCE [LARGE SCALE GENOMIC DNA]</scope>
    <source>
        <strain evidence="4 5">F607</strain>
    </source>
</reference>
<comment type="similarity">
    <text evidence="2">Belongs to the terpene synthase family.</text>
</comment>
<feature type="region of interest" description="Disordered" evidence="3">
    <location>
        <begin position="316"/>
        <end position="336"/>
    </location>
</feature>
<dbReference type="KEGG" id="sgv:B1H19_00030"/>
<dbReference type="InterPro" id="IPR048143">
    <property type="entry name" value="Selin_dien_syn"/>
</dbReference>
<gene>
    <name evidence="4" type="ORF">B1H19_00030</name>
</gene>
<evidence type="ECO:0000256" key="3">
    <source>
        <dbReference type="SAM" id="MobiDB-lite"/>
    </source>
</evidence>
<dbReference type="EMBL" id="CP020569">
    <property type="protein sequence ID" value="ARF52805.1"/>
    <property type="molecule type" value="Genomic_DNA"/>
</dbReference>
<dbReference type="GO" id="GO:0046872">
    <property type="term" value="F:metal ion binding"/>
    <property type="evidence" value="ECO:0007669"/>
    <property type="project" value="UniProtKB-KW"/>
</dbReference>
<keyword evidence="2" id="KW-0460">Magnesium</keyword>
<dbReference type="Proteomes" id="UP000192726">
    <property type="component" value="Chromosome"/>
</dbReference>